<evidence type="ECO:0000259" key="15">
    <source>
        <dbReference type="Pfam" id="PF07992"/>
    </source>
</evidence>
<dbReference type="Pfam" id="PF02852">
    <property type="entry name" value="Pyr_redox_dim"/>
    <property type="match status" value="1"/>
</dbReference>
<dbReference type="GO" id="GO:0005829">
    <property type="term" value="C:cytosol"/>
    <property type="evidence" value="ECO:0007669"/>
    <property type="project" value="TreeGrafter"/>
</dbReference>
<reference evidence="17" key="1">
    <citation type="submission" date="2020-05" db="EMBL/GenBank/DDBJ databases">
        <title>Frigoriglobus tundricola gen. nov., sp. nov., a psychrotolerant cellulolytic planctomycete of the family Gemmataceae with two divergent copies of 16S rRNA gene.</title>
        <authorList>
            <person name="Kulichevskaya I.S."/>
            <person name="Ivanova A.A."/>
            <person name="Naumoff D.G."/>
            <person name="Beletsky A.V."/>
            <person name="Rijpstra W.I.C."/>
            <person name="Sinninghe Damste J.S."/>
            <person name="Mardanov A.V."/>
            <person name="Ravin N.V."/>
            <person name="Dedysh S.N."/>
        </authorList>
    </citation>
    <scope>NUCLEOTIDE SEQUENCE [LARGE SCALE GENOMIC DNA]</scope>
    <source>
        <strain evidence="17">PL17</strain>
    </source>
</reference>
<feature type="binding site" evidence="13">
    <location>
        <position position="117"/>
    </location>
    <ligand>
        <name>FAD</name>
        <dbReference type="ChEBI" id="CHEBI:57692"/>
    </ligand>
</feature>
<dbReference type="GO" id="GO:0050660">
    <property type="term" value="F:flavin adenine dinucleotide binding"/>
    <property type="evidence" value="ECO:0007669"/>
    <property type="project" value="TreeGrafter"/>
</dbReference>
<dbReference type="Proteomes" id="UP000503447">
    <property type="component" value="Chromosome"/>
</dbReference>
<organism evidence="16 17">
    <name type="scientific">Frigoriglobus tundricola</name>
    <dbReference type="NCBI Taxonomy" id="2774151"/>
    <lineage>
        <taxon>Bacteria</taxon>
        <taxon>Pseudomonadati</taxon>
        <taxon>Planctomycetota</taxon>
        <taxon>Planctomycetia</taxon>
        <taxon>Gemmatales</taxon>
        <taxon>Gemmataceae</taxon>
        <taxon>Frigoriglobus</taxon>
    </lineage>
</organism>
<dbReference type="InterPro" id="IPR004099">
    <property type="entry name" value="Pyr_nucl-diS_OxRdtase_dimer"/>
</dbReference>
<keyword evidence="8 13" id="KW-0274">FAD</keyword>
<dbReference type="Pfam" id="PF07992">
    <property type="entry name" value="Pyr_redox_2"/>
    <property type="match status" value="1"/>
</dbReference>
<comment type="function">
    <text evidence="1">Conversion of NADPH, generated by peripheral catabolic pathways, to NADH, which can enter the respiratory chain for energy generation.</text>
</comment>
<dbReference type="GO" id="GO:0006103">
    <property type="term" value="P:2-oxoglutarate metabolic process"/>
    <property type="evidence" value="ECO:0007669"/>
    <property type="project" value="TreeGrafter"/>
</dbReference>
<dbReference type="InterPro" id="IPR023753">
    <property type="entry name" value="FAD/NAD-binding_dom"/>
</dbReference>
<dbReference type="InterPro" id="IPR050151">
    <property type="entry name" value="Class-I_Pyr_Nuc-Dis_Oxidored"/>
</dbReference>
<dbReference type="InterPro" id="IPR001100">
    <property type="entry name" value="Pyr_nuc-diS_OxRdtase"/>
</dbReference>
<dbReference type="Gene3D" id="3.50.50.60">
    <property type="entry name" value="FAD/NAD(P)-binding domain"/>
    <property type="match status" value="2"/>
</dbReference>
<accession>A0A6M5YQG9</accession>
<evidence type="ECO:0000313" key="16">
    <source>
        <dbReference type="EMBL" id="QJW96178.1"/>
    </source>
</evidence>
<evidence type="ECO:0000313" key="17">
    <source>
        <dbReference type="Proteomes" id="UP000503447"/>
    </source>
</evidence>
<feature type="domain" description="FAD/NAD(P)-binding" evidence="15">
    <location>
        <begin position="6"/>
        <end position="329"/>
    </location>
</feature>
<dbReference type="KEGG" id="ftj:FTUN_3734"/>
<dbReference type="PRINTS" id="PR00368">
    <property type="entry name" value="FADPNR"/>
</dbReference>
<feature type="binding site" evidence="13">
    <location>
        <position position="314"/>
    </location>
    <ligand>
        <name>FAD</name>
        <dbReference type="ChEBI" id="CHEBI:57692"/>
    </ligand>
</feature>
<dbReference type="EC" id="1.6.1.1" evidence="4"/>
<dbReference type="SUPFAM" id="SSF51905">
    <property type="entry name" value="FAD/NAD(P)-binding domain"/>
    <property type="match status" value="1"/>
</dbReference>
<keyword evidence="11 13" id="KW-0520">NAD</keyword>
<keyword evidence="13" id="KW-0547">Nucleotide-binding</keyword>
<dbReference type="Gene3D" id="3.30.390.30">
    <property type="match status" value="1"/>
</dbReference>
<dbReference type="AlphaFoldDB" id="A0A6M5YQG9"/>
<evidence type="ECO:0000256" key="10">
    <source>
        <dbReference type="ARBA" id="ARBA00023002"/>
    </source>
</evidence>
<dbReference type="EMBL" id="CP053452">
    <property type="protein sequence ID" value="QJW96178.1"/>
    <property type="molecule type" value="Genomic_DNA"/>
</dbReference>
<evidence type="ECO:0000256" key="2">
    <source>
        <dbReference type="ARBA" id="ARBA00004496"/>
    </source>
</evidence>
<name>A0A6M5YQG9_9BACT</name>
<feature type="binding site" evidence="13">
    <location>
        <begin position="185"/>
        <end position="192"/>
    </location>
    <ligand>
        <name>NAD(+)</name>
        <dbReference type="ChEBI" id="CHEBI:57540"/>
    </ligand>
</feature>
<dbReference type="PRINTS" id="PR00411">
    <property type="entry name" value="PNDRDTASEI"/>
</dbReference>
<evidence type="ECO:0000256" key="12">
    <source>
        <dbReference type="ARBA" id="ARBA00031183"/>
    </source>
</evidence>
<dbReference type="InterPro" id="IPR016156">
    <property type="entry name" value="FAD/NAD-linked_Rdtase_dimer_sf"/>
</dbReference>
<comment type="subcellular location">
    <subcellularLocation>
        <location evidence="2">Cytoplasm</location>
    </subcellularLocation>
</comment>
<keyword evidence="17" id="KW-1185">Reference proteome</keyword>
<evidence type="ECO:0000256" key="6">
    <source>
        <dbReference type="ARBA" id="ARBA00022490"/>
    </source>
</evidence>
<dbReference type="PANTHER" id="PTHR22912">
    <property type="entry name" value="DISULFIDE OXIDOREDUCTASE"/>
    <property type="match status" value="1"/>
</dbReference>
<feature type="domain" description="Pyridine nucleotide-disulphide oxidoreductase dimerisation" evidence="14">
    <location>
        <begin position="350"/>
        <end position="453"/>
    </location>
</feature>
<evidence type="ECO:0000256" key="7">
    <source>
        <dbReference type="ARBA" id="ARBA00022630"/>
    </source>
</evidence>
<evidence type="ECO:0000256" key="1">
    <source>
        <dbReference type="ARBA" id="ARBA00002842"/>
    </source>
</evidence>
<evidence type="ECO:0000256" key="9">
    <source>
        <dbReference type="ARBA" id="ARBA00022857"/>
    </source>
</evidence>
<dbReference type="PANTHER" id="PTHR22912:SF93">
    <property type="entry name" value="SOLUBLE PYRIDINE NUCLEOTIDE TRANSHYDROGENASE"/>
    <property type="match status" value="1"/>
</dbReference>
<keyword evidence="6" id="KW-0963">Cytoplasm</keyword>
<dbReference type="SUPFAM" id="SSF55424">
    <property type="entry name" value="FAD/NAD-linked reductases, dimerisation (C-terminal) domain"/>
    <property type="match status" value="1"/>
</dbReference>
<proteinExistence type="inferred from homology"/>
<dbReference type="GO" id="GO:0004148">
    <property type="term" value="F:dihydrolipoyl dehydrogenase (NADH) activity"/>
    <property type="evidence" value="ECO:0007669"/>
    <property type="project" value="TreeGrafter"/>
</dbReference>
<evidence type="ECO:0000256" key="11">
    <source>
        <dbReference type="ARBA" id="ARBA00023027"/>
    </source>
</evidence>
<sequence>MPAKEYDLVVIGAGPGGVAAADTAALLGKRVALIERTATIGGAAVNTGTIPSKTLRETALAISGVKARALIGVDVSVRREAKVEDLLRHERVVTASESHQMRTLLDRYGVTVYRGTGKFVDPNTVRVTHPSPPGGFTDLWASKIVVAIGSMPVRPAVFPFENPRVHDSDELLYITSIPRSLAVIGGGVIGSEYACMFAALGVRVHLIDGRDTLLPFLDPDLSEALKDAMERQGIVFWWKDQVDACTAPRTGEIELRLKSGKELAVDHVLVCAGRTSAAAALAPEVAGFGLTPRGLIPVDEHFRTTNPNVYAVGDVIGFPALASTSAEQGRVAACHAFGSHAKEALAQFLPAGIYTIPEISAVGLTEAQAREKGIPIVVGRADYDQNPRGKIIGDKLGFLKLVFAREDLKLLGVHVIGEQASELVHIGLIAMMTGGDANLFLATCFNYPTLGDLYKLATHDAILKRNELLGRSPASMSRW</sequence>
<dbReference type="FunFam" id="3.30.390.30:FF:000001">
    <property type="entry name" value="Dihydrolipoyl dehydrogenase"/>
    <property type="match status" value="1"/>
</dbReference>
<keyword evidence="10 16" id="KW-0560">Oxidoreductase</keyword>
<evidence type="ECO:0000256" key="4">
    <source>
        <dbReference type="ARBA" id="ARBA00012772"/>
    </source>
</evidence>
<protein>
    <recommendedName>
        <fullName evidence="5">Soluble pyridine nucleotide transhydrogenase</fullName>
        <ecNumber evidence="4">1.6.1.1</ecNumber>
    </recommendedName>
    <alternativeName>
        <fullName evidence="12">NAD(P)(+) transhydrogenase [B-specific]</fullName>
    </alternativeName>
</protein>
<evidence type="ECO:0000256" key="3">
    <source>
        <dbReference type="ARBA" id="ARBA00007532"/>
    </source>
</evidence>
<dbReference type="PIRSF" id="PIRSF000350">
    <property type="entry name" value="Mercury_reductase_MerA"/>
    <property type="match status" value="1"/>
</dbReference>
<comment type="similarity">
    <text evidence="3">Belongs to the class-I pyridine nucleotide-disulfide oxidoreductase family.</text>
</comment>
<keyword evidence="9" id="KW-0521">NADP</keyword>
<feature type="binding site" evidence="13">
    <location>
        <position position="53"/>
    </location>
    <ligand>
        <name>FAD</name>
        <dbReference type="ChEBI" id="CHEBI:57692"/>
    </ligand>
</feature>
<gene>
    <name evidence="16" type="ORF">FTUN_3734</name>
</gene>
<evidence type="ECO:0000259" key="14">
    <source>
        <dbReference type="Pfam" id="PF02852"/>
    </source>
</evidence>
<dbReference type="GO" id="GO:0003957">
    <property type="term" value="F:NAD(P)+ transhydrogenase (Si-specific) activity"/>
    <property type="evidence" value="ECO:0007669"/>
    <property type="project" value="UniProtKB-EC"/>
</dbReference>
<feature type="binding site" evidence="13">
    <location>
        <position position="273"/>
    </location>
    <ligand>
        <name>NAD(+)</name>
        <dbReference type="ChEBI" id="CHEBI:57540"/>
    </ligand>
</feature>
<dbReference type="NCBIfam" id="NF003585">
    <property type="entry name" value="PRK05249.1"/>
    <property type="match status" value="1"/>
</dbReference>
<evidence type="ECO:0000256" key="8">
    <source>
        <dbReference type="ARBA" id="ARBA00022827"/>
    </source>
</evidence>
<comment type="cofactor">
    <cofactor evidence="13">
        <name>FAD</name>
        <dbReference type="ChEBI" id="CHEBI:57692"/>
    </cofactor>
    <text evidence="13">Binds 1 FAD per subunit.</text>
</comment>
<evidence type="ECO:0000256" key="13">
    <source>
        <dbReference type="PIRSR" id="PIRSR000350-3"/>
    </source>
</evidence>
<keyword evidence="7" id="KW-0285">Flavoprotein</keyword>
<dbReference type="InterPro" id="IPR036188">
    <property type="entry name" value="FAD/NAD-bd_sf"/>
</dbReference>
<evidence type="ECO:0000256" key="5">
    <source>
        <dbReference type="ARBA" id="ARBA00016603"/>
    </source>
</evidence>
<dbReference type="RefSeq" id="WP_171471810.1">
    <property type="nucleotide sequence ID" value="NZ_CP053452.2"/>
</dbReference>